<dbReference type="FunFam" id="3.30.160.60:FF:001963">
    <property type="entry name" value="Replication initiator 1"/>
    <property type="match status" value="1"/>
</dbReference>
<keyword evidence="5" id="KW-0862">Zinc</keyword>
<dbReference type="PANTHER" id="PTHR24394">
    <property type="entry name" value="ZINC FINGER PROTEIN"/>
    <property type="match status" value="1"/>
</dbReference>
<keyword evidence="4 7" id="KW-0863">Zinc-finger</keyword>
<dbReference type="GO" id="GO:0032502">
    <property type="term" value="P:developmental process"/>
    <property type="evidence" value="ECO:0007669"/>
    <property type="project" value="UniProtKB-ARBA"/>
</dbReference>
<name>A0A8C6UK56_9GOBI</name>
<dbReference type="FunFam" id="3.30.160.60:FF:001527">
    <property type="entry name" value="Zinc finger protein"/>
    <property type="match status" value="1"/>
</dbReference>
<comment type="subcellular location">
    <subcellularLocation>
        <location evidence="1">Nucleus</location>
    </subcellularLocation>
</comment>
<evidence type="ECO:0000256" key="6">
    <source>
        <dbReference type="ARBA" id="ARBA00023242"/>
    </source>
</evidence>
<protein>
    <recommendedName>
        <fullName evidence="9">C2H2-type domain-containing protein</fullName>
    </recommendedName>
</protein>
<keyword evidence="3" id="KW-0677">Repeat</keyword>
<dbReference type="GO" id="GO:0008270">
    <property type="term" value="F:zinc ion binding"/>
    <property type="evidence" value="ECO:0007669"/>
    <property type="project" value="UniProtKB-KW"/>
</dbReference>
<feature type="compositionally biased region" description="Low complexity" evidence="8">
    <location>
        <begin position="325"/>
        <end position="338"/>
    </location>
</feature>
<evidence type="ECO:0000256" key="7">
    <source>
        <dbReference type="PROSITE-ProRule" id="PRU00042"/>
    </source>
</evidence>
<feature type="region of interest" description="Disordered" evidence="8">
    <location>
        <begin position="40"/>
        <end position="96"/>
    </location>
</feature>
<feature type="domain" description="C2H2-type" evidence="9">
    <location>
        <begin position="246"/>
        <end position="273"/>
    </location>
</feature>
<feature type="compositionally biased region" description="Basic and acidic residues" evidence="8">
    <location>
        <begin position="40"/>
        <end position="86"/>
    </location>
</feature>
<dbReference type="FunFam" id="3.30.160.60:FF:000072">
    <property type="entry name" value="zinc finger protein 143 isoform X1"/>
    <property type="match status" value="1"/>
</dbReference>
<dbReference type="PROSITE" id="PS50157">
    <property type="entry name" value="ZINC_FINGER_C2H2_2"/>
    <property type="match status" value="6"/>
</dbReference>
<organism evidence="10 11">
    <name type="scientific">Neogobius melanostomus</name>
    <name type="common">round goby</name>
    <dbReference type="NCBI Taxonomy" id="47308"/>
    <lineage>
        <taxon>Eukaryota</taxon>
        <taxon>Metazoa</taxon>
        <taxon>Chordata</taxon>
        <taxon>Craniata</taxon>
        <taxon>Vertebrata</taxon>
        <taxon>Euteleostomi</taxon>
        <taxon>Actinopterygii</taxon>
        <taxon>Neopterygii</taxon>
        <taxon>Teleostei</taxon>
        <taxon>Neoteleostei</taxon>
        <taxon>Acanthomorphata</taxon>
        <taxon>Gobiaria</taxon>
        <taxon>Gobiiformes</taxon>
        <taxon>Gobioidei</taxon>
        <taxon>Gobiidae</taxon>
        <taxon>Benthophilinae</taxon>
        <taxon>Neogobiini</taxon>
        <taxon>Neogobius</taxon>
    </lineage>
</organism>
<proteinExistence type="predicted"/>
<dbReference type="GO" id="GO:0005634">
    <property type="term" value="C:nucleus"/>
    <property type="evidence" value="ECO:0007669"/>
    <property type="project" value="UniProtKB-SubCell"/>
</dbReference>
<dbReference type="Gene3D" id="3.30.160.60">
    <property type="entry name" value="Classic Zinc Finger"/>
    <property type="match status" value="6"/>
</dbReference>
<evidence type="ECO:0000256" key="1">
    <source>
        <dbReference type="ARBA" id="ARBA00004123"/>
    </source>
</evidence>
<dbReference type="SMART" id="SM00355">
    <property type="entry name" value="ZnF_C2H2"/>
    <property type="match status" value="6"/>
</dbReference>
<evidence type="ECO:0000256" key="4">
    <source>
        <dbReference type="ARBA" id="ARBA00022771"/>
    </source>
</evidence>
<feature type="domain" description="C2H2-type" evidence="9">
    <location>
        <begin position="190"/>
        <end position="217"/>
    </location>
</feature>
<evidence type="ECO:0000256" key="2">
    <source>
        <dbReference type="ARBA" id="ARBA00022723"/>
    </source>
</evidence>
<evidence type="ECO:0000313" key="11">
    <source>
        <dbReference type="Proteomes" id="UP000694523"/>
    </source>
</evidence>
<feature type="domain" description="C2H2-type" evidence="9">
    <location>
        <begin position="302"/>
        <end position="329"/>
    </location>
</feature>
<evidence type="ECO:0000256" key="5">
    <source>
        <dbReference type="ARBA" id="ARBA00022833"/>
    </source>
</evidence>
<keyword evidence="2" id="KW-0479">Metal-binding</keyword>
<evidence type="ECO:0000313" key="10">
    <source>
        <dbReference type="Ensembl" id="ENSNMLP00000037799.1"/>
    </source>
</evidence>
<dbReference type="PANTHER" id="PTHR24394:SF29">
    <property type="entry name" value="MYONEURIN"/>
    <property type="match status" value="1"/>
</dbReference>
<sequence length="357" mass="40764">MSKAQALRALVTERLTAAAEEIFTLFERTFAEYEEELCRSREEHPPWGRPEEHQWEHPSREEHLTWNHPRREEHQWDPPRREEHPPWTESTDTWTQHGAGVPLQCVKEEPEEQFRAVCAKTEVSSLLQHNGAGDDWEPFTWSATQAEAPSSGGSELSAAPKHQCPVCLKAFGSKSHLHRHAIVHSGEKPFSCSLCSKRFNSKSYLIVHMRSHTGERPYSCPFCAKGFSHRSAFNFHVQTHSKERPFSCPVCAKRFTVPYYLKVHMKTHSGERPHSCSVCGSSFTQKSSLNMHMRTHSADRPVRCPVCAKGFTFKHNLDMHMRTHPGPAQADPAAAQSQCSEQEPFRGAVEESRLMFQ</sequence>
<dbReference type="InterPro" id="IPR013087">
    <property type="entry name" value="Znf_C2H2_type"/>
</dbReference>
<feature type="domain" description="C2H2-type" evidence="9">
    <location>
        <begin position="218"/>
        <end position="245"/>
    </location>
</feature>
<keyword evidence="11" id="KW-1185">Reference proteome</keyword>
<dbReference type="Proteomes" id="UP000694523">
    <property type="component" value="Unplaced"/>
</dbReference>
<dbReference type="Ensembl" id="ENSNMLT00000042095.1">
    <property type="protein sequence ID" value="ENSNMLP00000037799.1"/>
    <property type="gene ID" value="ENSNMLG00000023391.1"/>
</dbReference>
<reference evidence="10" key="1">
    <citation type="submission" date="2025-08" db="UniProtKB">
        <authorList>
            <consortium name="Ensembl"/>
        </authorList>
    </citation>
    <scope>IDENTIFICATION</scope>
</reference>
<evidence type="ECO:0000256" key="8">
    <source>
        <dbReference type="SAM" id="MobiDB-lite"/>
    </source>
</evidence>
<keyword evidence="6" id="KW-0539">Nucleus</keyword>
<dbReference type="FunFam" id="3.30.160.60:FF:000202">
    <property type="entry name" value="Zinc finger protein 574"/>
    <property type="match status" value="1"/>
</dbReference>
<feature type="domain" description="C2H2-type" evidence="9">
    <location>
        <begin position="274"/>
        <end position="301"/>
    </location>
</feature>
<accession>A0A8C6UK56</accession>
<evidence type="ECO:0000259" key="9">
    <source>
        <dbReference type="PROSITE" id="PS50157"/>
    </source>
</evidence>
<dbReference type="PROSITE" id="PS00028">
    <property type="entry name" value="ZINC_FINGER_C2H2_1"/>
    <property type="match status" value="6"/>
</dbReference>
<dbReference type="GO" id="GO:0000981">
    <property type="term" value="F:DNA-binding transcription factor activity, RNA polymerase II-specific"/>
    <property type="evidence" value="ECO:0007669"/>
    <property type="project" value="TreeGrafter"/>
</dbReference>
<dbReference type="InterPro" id="IPR036236">
    <property type="entry name" value="Znf_C2H2_sf"/>
</dbReference>
<feature type="region of interest" description="Disordered" evidence="8">
    <location>
        <begin position="322"/>
        <end position="344"/>
    </location>
</feature>
<evidence type="ECO:0000256" key="3">
    <source>
        <dbReference type="ARBA" id="ARBA00022737"/>
    </source>
</evidence>
<dbReference type="FunFam" id="3.30.160.60:FF:000110">
    <property type="entry name" value="Zinc finger protein-like"/>
    <property type="match status" value="1"/>
</dbReference>
<dbReference type="SUPFAM" id="SSF57667">
    <property type="entry name" value="beta-beta-alpha zinc fingers"/>
    <property type="match status" value="3"/>
</dbReference>
<dbReference type="AlphaFoldDB" id="A0A8C6UK56"/>
<feature type="domain" description="C2H2-type" evidence="9">
    <location>
        <begin position="162"/>
        <end position="189"/>
    </location>
</feature>
<reference evidence="10" key="2">
    <citation type="submission" date="2025-09" db="UniProtKB">
        <authorList>
            <consortium name="Ensembl"/>
        </authorList>
    </citation>
    <scope>IDENTIFICATION</scope>
</reference>
<dbReference type="Pfam" id="PF00096">
    <property type="entry name" value="zf-C2H2"/>
    <property type="match status" value="5"/>
</dbReference>